<dbReference type="HOGENOM" id="CLU_2687813_0_0_1"/>
<dbReference type="EMBL" id="KB446541">
    <property type="protein sequence ID" value="EME42097.1"/>
    <property type="molecule type" value="Genomic_DNA"/>
</dbReference>
<dbReference type="Proteomes" id="UP000016933">
    <property type="component" value="Unassembled WGS sequence"/>
</dbReference>
<organism evidence="1 2">
    <name type="scientific">Dothistroma septosporum (strain NZE10 / CBS 128990)</name>
    <name type="common">Red band needle blight fungus</name>
    <name type="synonym">Mycosphaerella pini</name>
    <dbReference type="NCBI Taxonomy" id="675120"/>
    <lineage>
        <taxon>Eukaryota</taxon>
        <taxon>Fungi</taxon>
        <taxon>Dikarya</taxon>
        <taxon>Ascomycota</taxon>
        <taxon>Pezizomycotina</taxon>
        <taxon>Dothideomycetes</taxon>
        <taxon>Dothideomycetidae</taxon>
        <taxon>Mycosphaerellales</taxon>
        <taxon>Mycosphaerellaceae</taxon>
        <taxon>Dothistroma</taxon>
    </lineage>
</organism>
<dbReference type="AlphaFoldDB" id="N1PI82"/>
<sequence length="74" mass="8681">MRSLQPSSGQGLWSTIRSGRTEEIKQMRLSWGRSRSENLGKNRSVRTVDSVLRRLDILWSSRGHYIEHDRRLCP</sequence>
<reference evidence="1 2" key="2">
    <citation type="journal article" date="2012" name="PLoS Pathog.">
        <title>Diverse lifestyles and strategies of plant pathogenesis encoded in the genomes of eighteen Dothideomycetes fungi.</title>
        <authorList>
            <person name="Ohm R.A."/>
            <person name="Feau N."/>
            <person name="Henrissat B."/>
            <person name="Schoch C.L."/>
            <person name="Horwitz B.A."/>
            <person name="Barry K.W."/>
            <person name="Condon B.J."/>
            <person name="Copeland A.C."/>
            <person name="Dhillon B."/>
            <person name="Glaser F."/>
            <person name="Hesse C.N."/>
            <person name="Kosti I."/>
            <person name="LaButti K."/>
            <person name="Lindquist E.A."/>
            <person name="Lucas S."/>
            <person name="Salamov A.A."/>
            <person name="Bradshaw R.E."/>
            <person name="Ciuffetti L."/>
            <person name="Hamelin R.C."/>
            <person name="Kema G.H.J."/>
            <person name="Lawrence C."/>
            <person name="Scott J.A."/>
            <person name="Spatafora J.W."/>
            <person name="Turgeon B.G."/>
            <person name="de Wit P.J.G.M."/>
            <person name="Zhong S."/>
            <person name="Goodwin S.B."/>
            <person name="Grigoriev I.V."/>
        </authorList>
    </citation>
    <scope>NUCLEOTIDE SEQUENCE [LARGE SCALE GENOMIC DNA]</scope>
    <source>
        <strain evidence="2">NZE10 / CBS 128990</strain>
    </source>
</reference>
<name>N1PI82_DOTSN</name>
<accession>N1PI82</accession>
<evidence type="ECO:0000313" key="2">
    <source>
        <dbReference type="Proteomes" id="UP000016933"/>
    </source>
</evidence>
<protein>
    <submittedName>
        <fullName evidence="1">Uncharacterized protein</fullName>
    </submittedName>
</protein>
<gene>
    <name evidence="1" type="ORF">DOTSEDRAFT_73006</name>
</gene>
<reference evidence="2" key="1">
    <citation type="journal article" date="2012" name="PLoS Genet.">
        <title>The genomes of the fungal plant pathogens Cladosporium fulvum and Dothistroma septosporum reveal adaptation to different hosts and lifestyles but also signatures of common ancestry.</title>
        <authorList>
            <person name="de Wit P.J.G.M."/>
            <person name="van der Burgt A."/>
            <person name="Oekmen B."/>
            <person name="Stergiopoulos I."/>
            <person name="Abd-Elsalam K.A."/>
            <person name="Aerts A.L."/>
            <person name="Bahkali A.H."/>
            <person name="Beenen H.G."/>
            <person name="Chettri P."/>
            <person name="Cox M.P."/>
            <person name="Datema E."/>
            <person name="de Vries R.P."/>
            <person name="Dhillon B."/>
            <person name="Ganley A.R."/>
            <person name="Griffiths S.A."/>
            <person name="Guo Y."/>
            <person name="Hamelin R.C."/>
            <person name="Henrissat B."/>
            <person name="Kabir M.S."/>
            <person name="Jashni M.K."/>
            <person name="Kema G."/>
            <person name="Klaubauf S."/>
            <person name="Lapidus A."/>
            <person name="Levasseur A."/>
            <person name="Lindquist E."/>
            <person name="Mehrabi R."/>
            <person name="Ohm R.A."/>
            <person name="Owen T.J."/>
            <person name="Salamov A."/>
            <person name="Schwelm A."/>
            <person name="Schijlen E."/>
            <person name="Sun H."/>
            <person name="van den Burg H.A."/>
            <person name="van Ham R.C.H.J."/>
            <person name="Zhang S."/>
            <person name="Goodwin S.B."/>
            <person name="Grigoriev I.V."/>
            <person name="Collemare J."/>
            <person name="Bradshaw R.E."/>
        </authorList>
    </citation>
    <scope>NUCLEOTIDE SEQUENCE [LARGE SCALE GENOMIC DNA]</scope>
    <source>
        <strain evidence="2">NZE10 / CBS 128990</strain>
    </source>
</reference>
<proteinExistence type="predicted"/>
<keyword evidence="2" id="KW-1185">Reference proteome</keyword>
<evidence type="ECO:0000313" key="1">
    <source>
        <dbReference type="EMBL" id="EME42097.1"/>
    </source>
</evidence>